<dbReference type="OrthoDB" id="10266567at2759"/>
<dbReference type="PANTHER" id="PTHR42724">
    <property type="entry name" value="TETRAACYLDISACCHARIDE 4'-KINASE"/>
    <property type="match status" value="1"/>
</dbReference>
<evidence type="ECO:0000256" key="2">
    <source>
        <dbReference type="ARBA" id="ARBA00012071"/>
    </source>
</evidence>
<dbReference type="AlphaFoldDB" id="A0A7J6UTC4"/>
<keyword evidence="5" id="KW-0808">Transferase</keyword>
<evidence type="ECO:0000256" key="6">
    <source>
        <dbReference type="ARBA" id="ARBA00022741"/>
    </source>
</evidence>
<keyword evidence="4" id="KW-0441">Lipid A biosynthesis</keyword>
<keyword evidence="8" id="KW-0067">ATP-binding</keyword>
<evidence type="ECO:0000256" key="9">
    <source>
        <dbReference type="ARBA" id="ARBA00023098"/>
    </source>
</evidence>
<dbReference type="Pfam" id="PF02606">
    <property type="entry name" value="LpxK"/>
    <property type="match status" value="1"/>
</dbReference>
<dbReference type="NCBIfam" id="TIGR00682">
    <property type="entry name" value="lpxK"/>
    <property type="match status" value="1"/>
</dbReference>
<dbReference type="GO" id="GO:0009245">
    <property type="term" value="P:lipid A biosynthetic process"/>
    <property type="evidence" value="ECO:0007669"/>
    <property type="project" value="UniProtKB-KW"/>
</dbReference>
<evidence type="ECO:0000313" key="11">
    <source>
        <dbReference type="Proteomes" id="UP000554482"/>
    </source>
</evidence>
<dbReference type="EC" id="2.7.1.130" evidence="2"/>
<evidence type="ECO:0000256" key="4">
    <source>
        <dbReference type="ARBA" id="ARBA00022556"/>
    </source>
</evidence>
<dbReference type="GO" id="GO:0016020">
    <property type="term" value="C:membrane"/>
    <property type="evidence" value="ECO:0007669"/>
    <property type="project" value="GOC"/>
</dbReference>
<proteinExistence type="inferred from homology"/>
<keyword evidence="3" id="KW-0444">Lipid biosynthesis</keyword>
<evidence type="ECO:0000256" key="8">
    <source>
        <dbReference type="ARBA" id="ARBA00022840"/>
    </source>
</evidence>
<evidence type="ECO:0000256" key="3">
    <source>
        <dbReference type="ARBA" id="ARBA00022516"/>
    </source>
</evidence>
<evidence type="ECO:0000256" key="1">
    <source>
        <dbReference type="ARBA" id="ARBA00004870"/>
    </source>
</evidence>
<gene>
    <name evidence="10" type="ORF">FRX31_034901</name>
</gene>
<organism evidence="10 11">
    <name type="scientific">Thalictrum thalictroides</name>
    <name type="common">Rue-anemone</name>
    <name type="synonym">Anemone thalictroides</name>
    <dbReference type="NCBI Taxonomy" id="46969"/>
    <lineage>
        <taxon>Eukaryota</taxon>
        <taxon>Viridiplantae</taxon>
        <taxon>Streptophyta</taxon>
        <taxon>Embryophyta</taxon>
        <taxon>Tracheophyta</taxon>
        <taxon>Spermatophyta</taxon>
        <taxon>Magnoliopsida</taxon>
        <taxon>Ranunculales</taxon>
        <taxon>Ranunculaceae</taxon>
        <taxon>Thalictroideae</taxon>
        <taxon>Thalictrum</taxon>
    </lineage>
</organism>
<accession>A0A7J6UTC4</accession>
<evidence type="ECO:0000313" key="10">
    <source>
        <dbReference type="EMBL" id="KAF5175510.1"/>
    </source>
</evidence>
<dbReference type="GO" id="GO:0009029">
    <property type="term" value="F:lipid-A 4'-kinase activity"/>
    <property type="evidence" value="ECO:0007669"/>
    <property type="project" value="UniProtKB-EC"/>
</dbReference>
<dbReference type="HAMAP" id="MF_00409">
    <property type="entry name" value="LpxK"/>
    <property type="match status" value="1"/>
</dbReference>
<comment type="pathway">
    <text evidence="1">Glycolipid biosynthesis; lipid IV(A) biosynthesis; lipid IV(A) from (3R)-3-hydroxytetradecanoyl-[acyl-carrier-protein] and UDP-N-acetyl-alpha-D-glucosamine: step 6/6.</text>
</comment>
<keyword evidence="9" id="KW-0443">Lipid metabolism</keyword>
<sequence length="444" mass="50137">MEQLKRSVNQIAYTSPTQNLSKLSFLQRSLTPFLFTASSIYKLALSLRHQLYHLGFFRKHRLPVPVISVGNLTWGGNGKTPMVEFLALLFAKAGISPLILTRGYAGGDEAKMLQRHLSETSAKIGVGANRTATAARFLEQHGYLDLQSNDRNEKLCTNQEVGVSSNLEKISVVILDDGMQHWRLSRDVEIVMVNGTKPWGNTRLIPLGPLREPLTSLKRADVVVIHHADLVSDRDLKLLELMIHEMKDDLPIFFTCLSPLCFFETNNCMSKMPLSVMRNRVVLCVSSIGSPDAFVQGTEKLGPLHVDRLDFSDHYSIQAKDIDMIKERLRKLHDCFGVKPVVVVTEKDYDRDPVILKDLCPFEVLVLTSRLQFISKARTGECFQKLLKQLLTSKLSMSEEHDAVNLKNDIEDADSACHQVMPKVYWVRQNMPLEVTKLNLSHVS</sequence>
<dbReference type="InterPro" id="IPR003758">
    <property type="entry name" value="LpxK"/>
</dbReference>
<dbReference type="GO" id="GO:0005524">
    <property type="term" value="F:ATP binding"/>
    <property type="evidence" value="ECO:0007669"/>
    <property type="project" value="UniProtKB-KW"/>
</dbReference>
<name>A0A7J6UTC4_THATH</name>
<evidence type="ECO:0000256" key="5">
    <source>
        <dbReference type="ARBA" id="ARBA00022679"/>
    </source>
</evidence>
<keyword evidence="11" id="KW-1185">Reference proteome</keyword>
<reference evidence="10 11" key="1">
    <citation type="submission" date="2020-06" db="EMBL/GenBank/DDBJ databases">
        <title>Transcriptomic and genomic resources for Thalictrum thalictroides and T. hernandezii: Facilitating candidate gene discovery in an emerging model plant lineage.</title>
        <authorList>
            <person name="Arias T."/>
            <person name="Riano-Pachon D.M."/>
            <person name="Di Stilio V.S."/>
        </authorList>
    </citation>
    <scope>NUCLEOTIDE SEQUENCE [LARGE SCALE GENOMIC DNA]</scope>
    <source>
        <strain evidence="11">cv. WT478/WT964</strain>
        <tissue evidence="10">Leaves</tissue>
    </source>
</reference>
<dbReference type="UniPathway" id="UPA00359">
    <property type="reaction ID" value="UER00482"/>
</dbReference>
<dbReference type="EMBL" id="JABWDY010043957">
    <property type="protein sequence ID" value="KAF5175510.1"/>
    <property type="molecule type" value="Genomic_DNA"/>
</dbReference>
<comment type="caution">
    <text evidence="10">The sequence shown here is derived from an EMBL/GenBank/DDBJ whole genome shotgun (WGS) entry which is preliminary data.</text>
</comment>
<keyword evidence="7 10" id="KW-0418">Kinase</keyword>
<evidence type="ECO:0000256" key="7">
    <source>
        <dbReference type="ARBA" id="ARBA00022777"/>
    </source>
</evidence>
<keyword evidence="6" id="KW-0547">Nucleotide-binding</keyword>
<protein>
    <recommendedName>
        <fullName evidence="2">tetraacyldisaccharide 4'-kinase</fullName>
        <ecNumber evidence="2">2.7.1.130</ecNumber>
    </recommendedName>
</protein>
<dbReference type="PANTHER" id="PTHR42724:SF1">
    <property type="entry name" value="TETRAACYLDISACCHARIDE 4'-KINASE, MITOCHONDRIAL-RELATED"/>
    <property type="match status" value="1"/>
</dbReference>
<dbReference type="Proteomes" id="UP000554482">
    <property type="component" value="Unassembled WGS sequence"/>
</dbReference>